<evidence type="ECO:0008006" key="4">
    <source>
        <dbReference type="Google" id="ProtNLM"/>
    </source>
</evidence>
<dbReference type="SUPFAM" id="SSF81901">
    <property type="entry name" value="HCP-like"/>
    <property type="match status" value="1"/>
</dbReference>
<dbReference type="SMART" id="SM00671">
    <property type="entry name" value="SEL1"/>
    <property type="match status" value="3"/>
</dbReference>
<dbReference type="Pfam" id="PF08238">
    <property type="entry name" value="Sel1"/>
    <property type="match status" value="3"/>
</dbReference>
<dbReference type="RefSeq" id="WP_051462117.1">
    <property type="nucleotide sequence ID" value="NZ_ATSX01000006.1"/>
</dbReference>
<keyword evidence="3" id="KW-1185">Reference proteome</keyword>
<comment type="caution">
    <text evidence="2">The sequence shown here is derived from an EMBL/GenBank/DDBJ whole genome shotgun (WGS) entry which is preliminary data.</text>
</comment>
<dbReference type="STRING" id="1208583.COMX_10023"/>
<gene>
    <name evidence="2" type="ORF">COMX_10023</name>
</gene>
<accession>W7DXY3</accession>
<evidence type="ECO:0000313" key="2">
    <source>
        <dbReference type="EMBL" id="EUK17469.1"/>
    </source>
</evidence>
<evidence type="ECO:0000313" key="3">
    <source>
        <dbReference type="Proteomes" id="UP000019250"/>
    </source>
</evidence>
<dbReference type="InterPro" id="IPR050767">
    <property type="entry name" value="Sel1_AlgK"/>
</dbReference>
<dbReference type="InterPro" id="IPR006597">
    <property type="entry name" value="Sel1-like"/>
</dbReference>
<dbReference type="eggNOG" id="COG0790">
    <property type="taxonomic scope" value="Bacteria"/>
</dbReference>
<reference evidence="2 3" key="1">
    <citation type="journal article" date="2014" name="Genome Announc.">
        <title>Draft Genome Sequence of Commensalibacter papalotli MX01, a Symbiont Identified from the Guts of Overwintering Monarch Butterflies.</title>
        <authorList>
            <person name="Servin-Garciduenas L.E."/>
            <person name="Sanchez-Quinto A."/>
            <person name="Martinez-Romero E."/>
        </authorList>
    </citation>
    <scope>NUCLEOTIDE SEQUENCE [LARGE SCALE GENOMIC DNA]</scope>
    <source>
        <strain evidence="3">MX-MONARCH01</strain>
    </source>
</reference>
<dbReference type="AlphaFoldDB" id="W7DXY3"/>
<protein>
    <recommendedName>
        <fullName evidence="4">Sel1 repeat family protein</fullName>
    </recommendedName>
</protein>
<dbReference type="InterPro" id="IPR011990">
    <property type="entry name" value="TPR-like_helical_dom_sf"/>
</dbReference>
<dbReference type="Proteomes" id="UP000019250">
    <property type="component" value="Unassembled WGS sequence"/>
</dbReference>
<evidence type="ECO:0000256" key="1">
    <source>
        <dbReference type="SAM" id="SignalP"/>
    </source>
</evidence>
<feature type="chain" id="PRO_5004893340" description="Sel1 repeat family protein" evidence="1">
    <location>
        <begin position="32"/>
        <end position="186"/>
    </location>
</feature>
<keyword evidence="1" id="KW-0732">Signal</keyword>
<proteinExistence type="predicted"/>
<dbReference type="PANTHER" id="PTHR11102:SF160">
    <property type="entry name" value="ERAD-ASSOCIATED E3 UBIQUITIN-PROTEIN LIGASE COMPONENT HRD3"/>
    <property type="match status" value="1"/>
</dbReference>
<sequence length="186" mass="21109">MIKFCNVRFKFCTYILFIILSVIYSTPQSFADDGFQRDLLIIKQKAEKGDKRAQQFIAMAYKNGYFGPENKAKSLEYYTKAANQGDIESQYNLGVMYANGYYTSVDAIEAEKWLIKAAHQGDKRAQIFLASMYKNGVKGIPKDKAKADKYAKKACEDINYSSSAVLHPDSLTGQCLMYNDYKGLEK</sequence>
<dbReference type="EMBL" id="ATSX01000006">
    <property type="protein sequence ID" value="EUK17469.1"/>
    <property type="molecule type" value="Genomic_DNA"/>
</dbReference>
<dbReference type="PANTHER" id="PTHR11102">
    <property type="entry name" value="SEL-1-LIKE PROTEIN"/>
    <property type="match status" value="1"/>
</dbReference>
<name>W7DXY3_9PROT</name>
<organism evidence="2 3">
    <name type="scientific">Commensalibacter papalotli</name>
    <name type="common">ex Servin-Garciduenas et al. 2014</name>
    <dbReference type="NCBI Taxonomy" id="1208583"/>
    <lineage>
        <taxon>Bacteria</taxon>
        <taxon>Pseudomonadati</taxon>
        <taxon>Pseudomonadota</taxon>
        <taxon>Alphaproteobacteria</taxon>
        <taxon>Acetobacterales</taxon>
        <taxon>Acetobacteraceae</taxon>
    </lineage>
</organism>
<dbReference type="Gene3D" id="1.25.40.10">
    <property type="entry name" value="Tetratricopeptide repeat domain"/>
    <property type="match status" value="1"/>
</dbReference>
<dbReference type="OrthoDB" id="6810016at2"/>
<feature type="signal peptide" evidence="1">
    <location>
        <begin position="1"/>
        <end position="31"/>
    </location>
</feature>